<dbReference type="GO" id="GO:0003677">
    <property type="term" value="F:DNA binding"/>
    <property type="evidence" value="ECO:0007669"/>
    <property type="project" value="UniProtKB-KW"/>
</dbReference>
<keyword evidence="1" id="KW-0805">Transcription regulation</keyword>
<evidence type="ECO:0000256" key="2">
    <source>
        <dbReference type="ARBA" id="ARBA00023125"/>
    </source>
</evidence>
<evidence type="ECO:0000256" key="1">
    <source>
        <dbReference type="ARBA" id="ARBA00023015"/>
    </source>
</evidence>
<evidence type="ECO:0000256" key="3">
    <source>
        <dbReference type="ARBA" id="ARBA00023163"/>
    </source>
</evidence>
<sequence length="250" mass="27038">MQHEPYQSVKTPASSSLQDRIRLTLEEDLRSGQLLPGMAINEPALCARFGASRTPVREALLLLAAKGLVDIRPRSGIYVRQLEARELVAMMEGLAELEGVLARLAAIRISAPLAARLDAALHCTAERALADDAEGYAQANAELHEIIYEASGNAFIVEQTRLVRLRITPYRGRMFEKPGRLARSQAEHEAVVGAIRAGHGEAAAEAMRTHISMGGRAFADMVLGAPSLAPEHPRPRTRRPQGGTKQGSLG</sequence>
<accession>C5T0I3</accession>
<evidence type="ECO:0000256" key="4">
    <source>
        <dbReference type="SAM" id="MobiDB-lite"/>
    </source>
</evidence>
<dbReference type="Proteomes" id="UP000003856">
    <property type="component" value="Unassembled WGS sequence"/>
</dbReference>
<dbReference type="PROSITE" id="PS50949">
    <property type="entry name" value="HTH_GNTR"/>
    <property type="match status" value="1"/>
</dbReference>
<dbReference type="PANTHER" id="PTHR43537">
    <property type="entry name" value="TRANSCRIPTIONAL REGULATOR, GNTR FAMILY"/>
    <property type="match status" value="1"/>
</dbReference>
<dbReference type="InterPro" id="IPR008920">
    <property type="entry name" value="TF_FadR/GntR_C"/>
</dbReference>
<feature type="region of interest" description="Disordered" evidence="4">
    <location>
        <begin position="226"/>
        <end position="250"/>
    </location>
</feature>
<dbReference type="InterPro" id="IPR011711">
    <property type="entry name" value="GntR_C"/>
</dbReference>
<dbReference type="InterPro" id="IPR000524">
    <property type="entry name" value="Tscrpt_reg_HTH_GntR"/>
</dbReference>
<dbReference type="EMBL" id="ACQT01000005">
    <property type="protein sequence ID" value="EER62001.1"/>
    <property type="molecule type" value="Genomic_DNA"/>
</dbReference>
<dbReference type="SUPFAM" id="SSF48008">
    <property type="entry name" value="GntR ligand-binding domain-like"/>
    <property type="match status" value="1"/>
</dbReference>
<dbReference type="RefSeq" id="WP_005793063.1">
    <property type="nucleotide sequence ID" value="NZ_ACQT01000005.1"/>
</dbReference>
<dbReference type="Pfam" id="PF00392">
    <property type="entry name" value="GntR"/>
    <property type="match status" value="1"/>
</dbReference>
<dbReference type="AlphaFoldDB" id="C5T0I3"/>
<dbReference type="Pfam" id="PF07729">
    <property type="entry name" value="FCD"/>
    <property type="match status" value="1"/>
</dbReference>
<keyword evidence="2" id="KW-0238">DNA-binding</keyword>
<feature type="domain" description="HTH gntR-type" evidence="5">
    <location>
        <begin position="15"/>
        <end position="82"/>
    </location>
</feature>
<keyword evidence="3" id="KW-0804">Transcription</keyword>
<dbReference type="InterPro" id="IPR036390">
    <property type="entry name" value="WH_DNA-bd_sf"/>
</dbReference>
<dbReference type="Gene3D" id="1.20.120.530">
    <property type="entry name" value="GntR ligand-binding domain-like"/>
    <property type="match status" value="1"/>
</dbReference>
<organism evidence="6 7">
    <name type="scientific">Acidovorax delafieldii 2AN</name>
    <dbReference type="NCBI Taxonomy" id="573060"/>
    <lineage>
        <taxon>Bacteria</taxon>
        <taxon>Pseudomonadati</taxon>
        <taxon>Pseudomonadota</taxon>
        <taxon>Betaproteobacteria</taxon>
        <taxon>Burkholderiales</taxon>
        <taxon>Comamonadaceae</taxon>
        <taxon>Acidovorax</taxon>
    </lineage>
</organism>
<keyword evidence="7" id="KW-1185">Reference proteome</keyword>
<dbReference type="SUPFAM" id="SSF46785">
    <property type="entry name" value="Winged helix' DNA-binding domain"/>
    <property type="match status" value="1"/>
</dbReference>
<dbReference type="Gene3D" id="1.10.10.10">
    <property type="entry name" value="Winged helix-like DNA-binding domain superfamily/Winged helix DNA-binding domain"/>
    <property type="match status" value="1"/>
</dbReference>
<dbReference type="SMART" id="SM00895">
    <property type="entry name" value="FCD"/>
    <property type="match status" value="1"/>
</dbReference>
<dbReference type="InterPro" id="IPR036388">
    <property type="entry name" value="WH-like_DNA-bd_sf"/>
</dbReference>
<proteinExistence type="predicted"/>
<dbReference type="PATRIC" id="fig|573060.9.peg.4783"/>
<protein>
    <submittedName>
        <fullName evidence="6">Transcriptional regulator, GntR family</fullName>
    </submittedName>
</protein>
<gene>
    <name evidence="6" type="ORF">AcdelDRAFT_0413</name>
</gene>
<dbReference type="GO" id="GO:0003700">
    <property type="term" value="F:DNA-binding transcription factor activity"/>
    <property type="evidence" value="ECO:0007669"/>
    <property type="project" value="InterPro"/>
</dbReference>
<name>C5T0I3_ACIDE</name>
<dbReference type="PANTHER" id="PTHR43537:SF49">
    <property type="entry name" value="TRANSCRIPTIONAL REGULATORY PROTEIN"/>
    <property type="match status" value="1"/>
</dbReference>
<comment type="caution">
    <text evidence="6">The sequence shown here is derived from an EMBL/GenBank/DDBJ whole genome shotgun (WGS) entry which is preliminary data.</text>
</comment>
<evidence type="ECO:0000313" key="6">
    <source>
        <dbReference type="EMBL" id="EER62001.1"/>
    </source>
</evidence>
<reference evidence="6 7" key="1">
    <citation type="submission" date="2009-05" db="EMBL/GenBank/DDBJ databases">
        <title>The draft genome of Acidovorax delafieldii 2AN.</title>
        <authorList>
            <consortium name="US DOE Joint Genome Institute (JGI-PGF)"/>
            <person name="Lucas S."/>
            <person name="Copeland A."/>
            <person name="Lapidus A."/>
            <person name="Glavina del Rio T."/>
            <person name="Tice H."/>
            <person name="Bruce D."/>
            <person name="Goodwin L."/>
            <person name="Pitluck S."/>
            <person name="Larimer F."/>
            <person name="Land M.L."/>
            <person name="Hauser L."/>
            <person name="Shelobolina E.S."/>
            <person name="Picardal F."/>
            <person name="Roden E."/>
            <person name="Emerson D."/>
        </authorList>
    </citation>
    <scope>NUCLEOTIDE SEQUENCE [LARGE SCALE GENOMIC DNA]</scope>
    <source>
        <strain evidence="6 7">2AN</strain>
    </source>
</reference>
<evidence type="ECO:0000259" key="5">
    <source>
        <dbReference type="PROSITE" id="PS50949"/>
    </source>
</evidence>
<evidence type="ECO:0000313" key="7">
    <source>
        <dbReference type="Proteomes" id="UP000003856"/>
    </source>
</evidence>
<dbReference type="OrthoDB" id="8680857at2"/>
<dbReference type="SMART" id="SM00345">
    <property type="entry name" value="HTH_GNTR"/>
    <property type="match status" value="1"/>
</dbReference>